<keyword evidence="1" id="KW-1133">Transmembrane helix</keyword>
<keyword evidence="1" id="KW-0472">Membrane</keyword>
<keyword evidence="3" id="KW-1185">Reference proteome</keyword>
<dbReference type="EMBL" id="BONG01000085">
    <property type="protein sequence ID" value="GIF94200.1"/>
    <property type="molecule type" value="Genomic_DNA"/>
</dbReference>
<evidence type="ECO:0000313" key="3">
    <source>
        <dbReference type="Proteomes" id="UP000619293"/>
    </source>
</evidence>
<dbReference type="AlphaFoldDB" id="A0A8J3KBJ7"/>
<organism evidence="2 3">
    <name type="scientific">Catellatospora chokoriensis</name>
    <dbReference type="NCBI Taxonomy" id="310353"/>
    <lineage>
        <taxon>Bacteria</taxon>
        <taxon>Bacillati</taxon>
        <taxon>Actinomycetota</taxon>
        <taxon>Actinomycetes</taxon>
        <taxon>Micromonosporales</taxon>
        <taxon>Micromonosporaceae</taxon>
        <taxon>Catellatospora</taxon>
    </lineage>
</organism>
<evidence type="ECO:0000256" key="1">
    <source>
        <dbReference type="SAM" id="Phobius"/>
    </source>
</evidence>
<evidence type="ECO:0008006" key="4">
    <source>
        <dbReference type="Google" id="ProtNLM"/>
    </source>
</evidence>
<dbReference type="Proteomes" id="UP000619293">
    <property type="component" value="Unassembled WGS sequence"/>
</dbReference>
<name>A0A8J3KBJ7_9ACTN</name>
<gene>
    <name evidence="2" type="ORF">Cch02nite_76440</name>
</gene>
<proteinExistence type="predicted"/>
<reference evidence="2 3" key="1">
    <citation type="submission" date="2021-01" db="EMBL/GenBank/DDBJ databases">
        <title>Whole genome shotgun sequence of Catellatospora chokoriensis NBRC 107358.</title>
        <authorList>
            <person name="Komaki H."/>
            <person name="Tamura T."/>
        </authorList>
    </citation>
    <scope>NUCLEOTIDE SEQUENCE [LARGE SCALE GENOMIC DNA]</scope>
    <source>
        <strain evidence="2 3">NBRC 107358</strain>
    </source>
</reference>
<comment type="caution">
    <text evidence="2">The sequence shown here is derived from an EMBL/GenBank/DDBJ whole genome shotgun (WGS) entry which is preliminary data.</text>
</comment>
<protein>
    <recommendedName>
        <fullName evidence="4">DUF3592 domain-containing protein</fullName>
    </recommendedName>
</protein>
<feature type="transmembrane region" description="Helical" evidence="1">
    <location>
        <begin position="127"/>
        <end position="152"/>
    </location>
</feature>
<accession>A0A8J3KBJ7</accession>
<keyword evidence="1" id="KW-0812">Transmembrane</keyword>
<feature type="transmembrane region" description="Helical" evidence="1">
    <location>
        <begin position="20"/>
        <end position="42"/>
    </location>
</feature>
<sequence length="154" mass="16714">MSDNAVVLGTSATGFDPVDAAGLMVLIGVCLLFAVGVGYAYAKVWLRRLRGVSGWATVVRRSDRHEDDLVTHHAEVRIDGGPTVHLRLDDRPAVPVVGDRIRVRYDRHRPSNIDEIRRTPGAYLTAAVAEVIMIFFAVGSLATVVVLIAAMLDP</sequence>
<evidence type="ECO:0000313" key="2">
    <source>
        <dbReference type="EMBL" id="GIF94200.1"/>
    </source>
</evidence>